<dbReference type="AlphaFoldDB" id="U7QNL2"/>
<evidence type="ECO:0000313" key="1">
    <source>
        <dbReference type="EMBL" id="ERT09443.1"/>
    </source>
</evidence>
<dbReference type="EMBL" id="AUZM01000003">
    <property type="protein sequence ID" value="ERT09443.1"/>
    <property type="molecule type" value="Genomic_DNA"/>
</dbReference>
<organism evidence="1 2">
    <name type="scientific">Lyngbya aestuarii BL J</name>
    <dbReference type="NCBI Taxonomy" id="1348334"/>
    <lineage>
        <taxon>Bacteria</taxon>
        <taxon>Bacillati</taxon>
        <taxon>Cyanobacteriota</taxon>
        <taxon>Cyanophyceae</taxon>
        <taxon>Oscillatoriophycideae</taxon>
        <taxon>Oscillatoriales</taxon>
        <taxon>Microcoleaceae</taxon>
        <taxon>Lyngbya</taxon>
    </lineage>
</organism>
<comment type="caution">
    <text evidence="1">The sequence shown here is derived from an EMBL/GenBank/DDBJ whole genome shotgun (WGS) entry which is preliminary data.</text>
</comment>
<evidence type="ECO:0000313" key="2">
    <source>
        <dbReference type="Proteomes" id="UP000017127"/>
    </source>
</evidence>
<gene>
    <name evidence="1" type="ORF">M595_0615</name>
</gene>
<proteinExistence type="predicted"/>
<dbReference type="Proteomes" id="UP000017127">
    <property type="component" value="Unassembled WGS sequence"/>
</dbReference>
<reference evidence="1 2" key="1">
    <citation type="journal article" date="2013" name="Front. Microbiol.">
        <title>Comparative genomic analyses of the cyanobacterium, Lyngbya aestuarii BL J, a powerful hydrogen producer.</title>
        <authorList>
            <person name="Kothari A."/>
            <person name="Vaughn M."/>
            <person name="Garcia-Pichel F."/>
        </authorList>
    </citation>
    <scope>NUCLEOTIDE SEQUENCE [LARGE SCALE GENOMIC DNA]</scope>
    <source>
        <strain evidence="1 2">BL J</strain>
    </source>
</reference>
<name>U7QNL2_9CYAN</name>
<sequence>MNKLIISETFQFLSGGLGVHCSGELSKVESCSNLVPYFI</sequence>
<protein>
    <submittedName>
        <fullName evidence="1">Uncharacterized protein</fullName>
    </submittedName>
</protein>
<keyword evidence="2" id="KW-1185">Reference proteome</keyword>
<accession>U7QNL2</accession>